<proteinExistence type="predicted"/>
<name>A0AAW9E9K8_KLEAE</name>
<organism evidence="1 2">
    <name type="scientific">Klebsiella aerogenes</name>
    <name type="common">Enterobacter aerogenes</name>
    <dbReference type="NCBI Taxonomy" id="548"/>
    <lineage>
        <taxon>Bacteria</taxon>
        <taxon>Pseudomonadati</taxon>
        <taxon>Pseudomonadota</taxon>
        <taxon>Gammaproteobacteria</taxon>
        <taxon>Enterobacterales</taxon>
        <taxon>Enterobacteriaceae</taxon>
        <taxon>Klebsiella/Raoultella group</taxon>
        <taxon>Klebsiella</taxon>
    </lineage>
</organism>
<dbReference type="EMBL" id="JAWZZT010000593">
    <property type="protein sequence ID" value="MDX7018165.1"/>
    <property type="molecule type" value="Genomic_DNA"/>
</dbReference>
<gene>
    <name evidence="1" type="ORF">SJ059_27460</name>
</gene>
<evidence type="ECO:0000313" key="2">
    <source>
        <dbReference type="Proteomes" id="UP001279012"/>
    </source>
</evidence>
<sequence length="53" mass="6019">MNMFSQINVDVCKTPDCKNLGVFNSPDYLAQGKNILCRECGFFFPIISERSLN</sequence>
<feature type="non-terminal residue" evidence="1">
    <location>
        <position position="53"/>
    </location>
</feature>
<comment type="caution">
    <text evidence="1">The sequence shown here is derived from an EMBL/GenBank/DDBJ whole genome shotgun (WGS) entry which is preliminary data.</text>
</comment>
<dbReference type="Proteomes" id="UP001279012">
    <property type="component" value="Unassembled WGS sequence"/>
</dbReference>
<protein>
    <submittedName>
        <fullName evidence="1">Cytoplasmic protein</fullName>
    </submittedName>
</protein>
<evidence type="ECO:0000313" key="1">
    <source>
        <dbReference type="EMBL" id="MDX7018165.1"/>
    </source>
</evidence>
<reference evidence="1" key="1">
    <citation type="submission" date="2023-11" db="EMBL/GenBank/DDBJ databases">
        <title>Detection of rare carbapenemases in Enterobacterales - comparison of two colorimetric and two CIM-based carbapenemase assays.</title>
        <authorList>
            <person name="Schaffarczyk L."/>
            <person name="Noster J."/>
            <person name="Stelzer Y."/>
            <person name="Sattler J."/>
            <person name="Gatermann S."/>
            <person name="Hamprecht A."/>
        </authorList>
    </citation>
    <scope>NUCLEOTIDE SEQUENCE</scope>
    <source>
        <strain evidence="1">CIM-Cont-037</strain>
    </source>
</reference>
<dbReference type="AlphaFoldDB" id="A0AAW9E9K8"/>
<accession>A0AAW9E9K8</accession>